<sequence>MYPLTTTAISEAYNRVRQHSETICEPLETEDYVPQPVPFVSPPKWHLAHSTWFFETFILKPFMPGYQVFDTDYNYLFNSYYNNVGERTLRTDRGNVTRPTTRNVYAYRQHVDRHMSELLETLTDPEALALVELGLHHEQQHQELLVTDIKYILGHNPLFPVYKSGHNLVDDTNGEGGFATISEGVYEIGFNSDEFCFDNELGRHKVYLHEFEISKALVTNAEFIAFMEAGGYQDFNLWLDEGWSWVNDNSINAPMYWHKINGEWHYYTLDGLQKVNPDAILSHINFYEASAFAQWKGMRLPTEFEWEIASDHVNWGKRWEWTNSAYLPYPGFSKAPGAVGEYNGKFMINQMVLRGASVATSPGHSRKTYRNFFHAHERWQYTGIRLVK</sequence>
<dbReference type="InterPro" id="IPR005532">
    <property type="entry name" value="SUMF_dom"/>
</dbReference>
<evidence type="ECO:0000256" key="2">
    <source>
        <dbReference type="ARBA" id="ARBA00023004"/>
    </source>
</evidence>
<protein>
    <submittedName>
        <fullName evidence="6">Ergothioneine biosynthesis protein EgtB</fullName>
    </submittedName>
</protein>
<dbReference type="Proteomes" id="UP001139000">
    <property type="component" value="Unassembled WGS sequence"/>
</dbReference>
<keyword evidence="2" id="KW-0408">Iron</keyword>
<evidence type="ECO:0000259" key="4">
    <source>
        <dbReference type="Pfam" id="PF03781"/>
    </source>
</evidence>
<dbReference type="Gene3D" id="3.90.1580.10">
    <property type="entry name" value="paralog of FGE (formylglycine-generating enzyme)"/>
    <property type="match status" value="2"/>
</dbReference>
<proteinExistence type="predicted"/>
<name>A0A9X1PQN8_9BACT</name>
<evidence type="ECO:0000256" key="1">
    <source>
        <dbReference type="ARBA" id="ARBA00023002"/>
    </source>
</evidence>
<dbReference type="SUPFAM" id="SSF56436">
    <property type="entry name" value="C-type lectin-like"/>
    <property type="match status" value="1"/>
</dbReference>
<dbReference type="GO" id="GO:0052699">
    <property type="term" value="P:ergothioneine biosynthetic process"/>
    <property type="evidence" value="ECO:0007669"/>
    <property type="project" value="InterPro"/>
</dbReference>
<feature type="domain" description="Sulfatase-modifying factor enzyme-like" evidence="4">
    <location>
        <begin position="180"/>
        <end position="324"/>
    </location>
</feature>
<organism evidence="6 7">
    <name type="scientific">Dyadobacter chenwenxiniae</name>
    <dbReference type="NCBI Taxonomy" id="2906456"/>
    <lineage>
        <taxon>Bacteria</taxon>
        <taxon>Pseudomonadati</taxon>
        <taxon>Bacteroidota</taxon>
        <taxon>Cytophagia</taxon>
        <taxon>Cytophagales</taxon>
        <taxon>Spirosomataceae</taxon>
        <taxon>Dyadobacter</taxon>
    </lineage>
</organism>
<dbReference type="InterPro" id="IPR051043">
    <property type="entry name" value="Sulfatase_Mod_Factor_Kinase"/>
</dbReference>
<dbReference type="InterPro" id="IPR017806">
    <property type="entry name" value="EgtB"/>
</dbReference>
<reference evidence="6" key="1">
    <citation type="submission" date="2021-12" db="EMBL/GenBank/DDBJ databases">
        <title>Novel species in genus Dyadobacter.</title>
        <authorList>
            <person name="Ma C."/>
        </authorList>
    </citation>
    <scope>NUCLEOTIDE SEQUENCE</scope>
    <source>
        <strain evidence="6">LJ419</strain>
    </source>
</reference>
<dbReference type="PANTHER" id="PTHR23150:SF36">
    <property type="entry name" value="HERCYNINE OXYGENASE"/>
    <property type="match status" value="1"/>
</dbReference>
<evidence type="ECO:0000313" key="7">
    <source>
        <dbReference type="Proteomes" id="UP001139000"/>
    </source>
</evidence>
<dbReference type="Pfam" id="PF03781">
    <property type="entry name" value="FGE-sulfatase"/>
    <property type="match status" value="1"/>
</dbReference>
<comment type="caution">
    <text evidence="6">The sequence shown here is derived from an EMBL/GenBank/DDBJ whole genome shotgun (WGS) entry which is preliminary data.</text>
</comment>
<dbReference type="PANTHER" id="PTHR23150">
    <property type="entry name" value="SULFATASE MODIFYING FACTOR 1, 2"/>
    <property type="match status" value="1"/>
</dbReference>
<accession>A0A9X1PQN8</accession>
<dbReference type="AlphaFoldDB" id="A0A9X1PQN8"/>
<gene>
    <name evidence="6" type="primary">egtB</name>
    <name evidence="6" type="ORF">LXM26_16645</name>
</gene>
<dbReference type="NCBIfam" id="TIGR03440">
    <property type="entry name" value="egtB_TIGR03440"/>
    <property type="match status" value="1"/>
</dbReference>
<keyword evidence="7" id="KW-1185">Reference proteome</keyword>
<dbReference type="RefSeq" id="WP_234656165.1">
    <property type="nucleotide sequence ID" value="NZ_JAJTTC010000003.1"/>
</dbReference>
<dbReference type="InterPro" id="IPR016187">
    <property type="entry name" value="CTDL_fold"/>
</dbReference>
<keyword evidence="1" id="KW-0560">Oxidoreductase</keyword>
<dbReference type="Pfam" id="PF12867">
    <property type="entry name" value="DinB_2"/>
    <property type="match status" value="1"/>
</dbReference>
<dbReference type="InterPro" id="IPR042095">
    <property type="entry name" value="SUMF_sf"/>
</dbReference>
<dbReference type="InterPro" id="IPR024775">
    <property type="entry name" value="DinB-like"/>
</dbReference>
<feature type="domain" description="DinB-like" evidence="5">
    <location>
        <begin position="13"/>
        <end position="143"/>
    </location>
</feature>
<comment type="pathway">
    <text evidence="3">Amino-acid biosynthesis; ergothioneine biosynthesis.</text>
</comment>
<evidence type="ECO:0000313" key="6">
    <source>
        <dbReference type="EMBL" id="MCF0063141.1"/>
    </source>
</evidence>
<dbReference type="EMBL" id="JAJTTC010000003">
    <property type="protein sequence ID" value="MCF0063141.1"/>
    <property type="molecule type" value="Genomic_DNA"/>
</dbReference>
<evidence type="ECO:0000259" key="5">
    <source>
        <dbReference type="Pfam" id="PF12867"/>
    </source>
</evidence>
<evidence type="ECO:0000256" key="3">
    <source>
        <dbReference type="ARBA" id="ARBA00037882"/>
    </source>
</evidence>